<reference evidence="5" key="1">
    <citation type="submission" date="2021-01" db="UniProtKB">
        <authorList>
            <consortium name="EnsemblMetazoa"/>
        </authorList>
    </citation>
    <scope>IDENTIFICATION</scope>
</reference>
<feature type="domain" description="EF-hand" evidence="4">
    <location>
        <begin position="121"/>
        <end position="156"/>
    </location>
</feature>
<feature type="domain" description="EF-hand" evidence="4">
    <location>
        <begin position="157"/>
        <end position="192"/>
    </location>
</feature>
<dbReference type="InParanoid" id="A0A7M7T7J1"/>
<dbReference type="PANTHER" id="PTHR34524:SF6">
    <property type="entry name" value="CALCYPHOSINE LIKE"/>
    <property type="match status" value="1"/>
</dbReference>
<keyword evidence="2" id="KW-0677">Repeat</keyword>
<dbReference type="PANTHER" id="PTHR34524">
    <property type="entry name" value="CALCYPHOSIN"/>
    <property type="match status" value="1"/>
</dbReference>
<evidence type="ECO:0000256" key="1">
    <source>
        <dbReference type="ARBA" id="ARBA00022723"/>
    </source>
</evidence>
<gene>
    <name evidence="5" type="primary">100116214</name>
</gene>
<keyword evidence="6" id="KW-1185">Reference proteome</keyword>
<dbReference type="FunCoup" id="A0A7M7T7J1">
    <property type="interactions" value="30"/>
</dbReference>
<dbReference type="InterPro" id="IPR002048">
    <property type="entry name" value="EF_hand_dom"/>
</dbReference>
<organism evidence="5 6">
    <name type="scientific">Nasonia vitripennis</name>
    <name type="common">Parasitic wasp</name>
    <dbReference type="NCBI Taxonomy" id="7425"/>
    <lineage>
        <taxon>Eukaryota</taxon>
        <taxon>Metazoa</taxon>
        <taxon>Ecdysozoa</taxon>
        <taxon>Arthropoda</taxon>
        <taxon>Hexapoda</taxon>
        <taxon>Insecta</taxon>
        <taxon>Pterygota</taxon>
        <taxon>Neoptera</taxon>
        <taxon>Endopterygota</taxon>
        <taxon>Hymenoptera</taxon>
        <taxon>Apocrita</taxon>
        <taxon>Proctotrupomorpha</taxon>
        <taxon>Chalcidoidea</taxon>
        <taxon>Pteromalidae</taxon>
        <taxon>Pteromalinae</taxon>
        <taxon>Nasonia</taxon>
    </lineage>
</organism>
<dbReference type="InterPro" id="IPR011992">
    <property type="entry name" value="EF-hand-dom_pair"/>
</dbReference>
<dbReference type="InterPro" id="IPR018247">
    <property type="entry name" value="EF_Hand_1_Ca_BS"/>
</dbReference>
<protein>
    <recommendedName>
        <fullName evidence="4">EF-hand domain-containing protein</fullName>
    </recommendedName>
</protein>
<dbReference type="CDD" id="cd00051">
    <property type="entry name" value="EFh"/>
    <property type="match status" value="1"/>
</dbReference>
<dbReference type="GO" id="GO:0005509">
    <property type="term" value="F:calcium ion binding"/>
    <property type="evidence" value="ECO:0007669"/>
    <property type="project" value="InterPro"/>
</dbReference>
<dbReference type="Gene3D" id="1.10.238.10">
    <property type="entry name" value="EF-hand"/>
    <property type="match status" value="2"/>
</dbReference>
<name>A0A7M7T7J1_NASVI</name>
<evidence type="ECO:0000313" key="5">
    <source>
        <dbReference type="EnsemblMetazoa" id="XP_031780195"/>
    </source>
</evidence>
<dbReference type="Proteomes" id="UP000002358">
    <property type="component" value="Chromosome 1"/>
</dbReference>
<dbReference type="OrthoDB" id="444540at2759"/>
<proteinExistence type="predicted"/>
<dbReference type="PROSITE" id="PS00018">
    <property type="entry name" value="EF_HAND_1"/>
    <property type="match status" value="1"/>
</dbReference>
<feature type="domain" description="EF-hand" evidence="4">
    <location>
        <begin position="85"/>
        <end position="120"/>
    </location>
</feature>
<dbReference type="InterPro" id="IPR051581">
    <property type="entry name" value="Ca-bind"/>
</dbReference>
<sequence>MPQRTSRSTLSRLCNSPKASRSRYWTFSERVLARVAKIVYRQVYTPQSATTRQEIEMINKAQRAVINTTDTMEKLRLLCLARGAHGILGLGRVFRRMDEDGNKQLSQDELSEGLKECGLELSDEEITEMFNKLDADGSGGVNIEEFIVAVRPPMNDSRKKIVELAFQKLDKTGDGEINIDDLKGVYNVKCHPRYISGEESEESIMNKFLANFEQNATKDGIVTFDEFINYYSAISASIDNDAYFDLMMRNAYKL</sequence>
<keyword evidence="1" id="KW-0479">Metal-binding</keyword>
<dbReference type="SMR" id="A0A7M7T7J1"/>
<evidence type="ECO:0000256" key="2">
    <source>
        <dbReference type="ARBA" id="ARBA00022737"/>
    </source>
</evidence>
<dbReference type="PROSITE" id="PS50222">
    <property type="entry name" value="EF_HAND_2"/>
    <property type="match status" value="3"/>
</dbReference>
<dbReference type="SMART" id="SM00054">
    <property type="entry name" value="EFh"/>
    <property type="match status" value="3"/>
</dbReference>
<evidence type="ECO:0000259" key="4">
    <source>
        <dbReference type="PROSITE" id="PS50222"/>
    </source>
</evidence>
<evidence type="ECO:0000256" key="3">
    <source>
        <dbReference type="ARBA" id="ARBA00022837"/>
    </source>
</evidence>
<accession>A0A7M7T7J1</accession>
<keyword evidence="3" id="KW-0106">Calcium</keyword>
<dbReference type="AlphaFoldDB" id="A0A7M7T7J1"/>
<dbReference type="SUPFAM" id="SSF47473">
    <property type="entry name" value="EF-hand"/>
    <property type="match status" value="1"/>
</dbReference>
<dbReference type="Pfam" id="PF13499">
    <property type="entry name" value="EF-hand_7"/>
    <property type="match status" value="2"/>
</dbReference>
<dbReference type="EnsemblMetazoa" id="XM_031924335">
    <property type="protein sequence ID" value="XP_031780195"/>
    <property type="gene ID" value="LOC100116214"/>
</dbReference>
<evidence type="ECO:0000313" key="6">
    <source>
        <dbReference type="Proteomes" id="UP000002358"/>
    </source>
</evidence>